<protein>
    <recommendedName>
        <fullName evidence="12">HD/PDEase domain-containing protein</fullName>
    </recommendedName>
</protein>
<dbReference type="SMART" id="SM00471">
    <property type="entry name" value="HDc"/>
    <property type="match status" value="1"/>
</dbReference>
<reference evidence="13 14" key="1">
    <citation type="submission" date="2018-01" db="EMBL/GenBank/DDBJ databases">
        <title>Metagenomic assembled genomes from two thermal pools in the Uzon Caldera, Kamchatka, Russia.</title>
        <authorList>
            <person name="Wilkins L."/>
            <person name="Ettinger C."/>
        </authorList>
    </citation>
    <scope>NUCLEOTIDE SEQUENCE [LARGE SCALE GENOMIC DNA]</scope>
    <source>
        <strain evidence="13">ZAV-08</strain>
    </source>
</reference>
<dbReference type="GO" id="GO:0008033">
    <property type="term" value="P:tRNA processing"/>
    <property type="evidence" value="ECO:0007669"/>
    <property type="project" value="UniProtKB-KW"/>
</dbReference>
<evidence type="ECO:0000256" key="5">
    <source>
        <dbReference type="ARBA" id="ARBA00022723"/>
    </source>
</evidence>
<dbReference type="Proteomes" id="UP000235460">
    <property type="component" value="Unassembled WGS sequence"/>
</dbReference>
<keyword evidence="9" id="KW-0460">Magnesium</keyword>
<evidence type="ECO:0000256" key="8">
    <source>
        <dbReference type="ARBA" id="ARBA00022840"/>
    </source>
</evidence>
<dbReference type="GO" id="GO:0016779">
    <property type="term" value="F:nucleotidyltransferase activity"/>
    <property type="evidence" value="ECO:0007669"/>
    <property type="project" value="UniProtKB-KW"/>
</dbReference>
<dbReference type="EMBL" id="PNIK01000069">
    <property type="protein sequence ID" value="PMP66682.1"/>
    <property type="molecule type" value="Genomic_DNA"/>
</dbReference>
<dbReference type="Gene3D" id="3.30.460.10">
    <property type="entry name" value="Beta Polymerase, domain 2"/>
    <property type="match status" value="1"/>
</dbReference>
<dbReference type="InterPro" id="IPR002646">
    <property type="entry name" value="PolA_pol_head_dom"/>
</dbReference>
<dbReference type="Pfam" id="PF01743">
    <property type="entry name" value="PolyA_pol"/>
    <property type="match status" value="1"/>
</dbReference>
<dbReference type="PANTHER" id="PTHR47545">
    <property type="entry name" value="MULTIFUNCTIONAL CCA PROTEIN"/>
    <property type="match status" value="1"/>
</dbReference>
<dbReference type="InterPro" id="IPR006675">
    <property type="entry name" value="HDIG_dom"/>
</dbReference>
<sequence length="484" mass="57238">MLLEFNGILRDKFFKLLNFPPDERELIISFLRKFKNRKDFYLTGGSVRALFTSEKIEDLDLTVKENVAELVWFAQEFLNYHFVPLAPEWGIYRLAKGKNTIDFTSFRGETIEEDLKKRDFTFNAMAVPIKNLFENEFLVLDPLSGYKDLKEGIIRAISEENIVEDPLRILRGYRFFAYGFGRIEANTRKYFFLHKEKINWCAKERILQELLYILASPKTFETFKLMDEDNILTEIFPYLEKAKGIPQPTFHHLDVKDHLLETLKWTEEILKNPKEYLGIEKTEEMEEEDFIISVKLAGLFHDLGKAYTFEIKERITFYGHEKVSVELFKKMAKKLRFKKDLIDKICNLIKNHMRPFHLLNEKEKGSLTLKAKRNLIRDVPYLKELFIVCMADSCASKGPDKEPDYEERLKNFFHELFELKDALERESQKKRLITGHDLIELGFEPGPLFKEILQDVEIQVLEKKLTSKNEILEYIKEKYGKGET</sequence>
<dbReference type="InterPro" id="IPR006674">
    <property type="entry name" value="HD_domain"/>
</dbReference>
<evidence type="ECO:0000256" key="6">
    <source>
        <dbReference type="ARBA" id="ARBA00022741"/>
    </source>
</evidence>
<comment type="caution">
    <text evidence="13">The sequence shown here is derived from an EMBL/GenBank/DDBJ whole genome shotgun (WGS) entry which is preliminary data.</text>
</comment>
<dbReference type="Pfam" id="PF12627">
    <property type="entry name" value="PolyA_pol_RNAbd"/>
    <property type="match status" value="1"/>
</dbReference>
<dbReference type="SUPFAM" id="SSF81891">
    <property type="entry name" value="Poly A polymerase C-terminal region-like"/>
    <property type="match status" value="1"/>
</dbReference>
<keyword evidence="5" id="KW-0479">Metal-binding</keyword>
<dbReference type="InterPro" id="IPR003607">
    <property type="entry name" value="HD/PDEase_dom"/>
</dbReference>
<dbReference type="AlphaFoldDB" id="A0A2N7PMW9"/>
<evidence type="ECO:0000256" key="10">
    <source>
        <dbReference type="ARBA" id="ARBA00022884"/>
    </source>
</evidence>
<accession>A0A2N7PMW9</accession>
<dbReference type="GO" id="GO:0046872">
    <property type="term" value="F:metal ion binding"/>
    <property type="evidence" value="ECO:0007669"/>
    <property type="project" value="UniProtKB-KW"/>
</dbReference>
<dbReference type="CDD" id="cd00077">
    <property type="entry name" value="HDc"/>
    <property type="match status" value="1"/>
</dbReference>
<keyword evidence="7" id="KW-0692">RNA repair</keyword>
<dbReference type="Gene3D" id="1.10.3090.10">
    <property type="entry name" value="cca-adding enzyme, domain 2"/>
    <property type="match status" value="1"/>
</dbReference>
<evidence type="ECO:0000256" key="7">
    <source>
        <dbReference type="ARBA" id="ARBA00022800"/>
    </source>
</evidence>
<keyword evidence="10 11" id="KW-0694">RNA-binding</keyword>
<evidence type="ECO:0000313" key="14">
    <source>
        <dbReference type="Proteomes" id="UP000235460"/>
    </source>
</evidence>
<name>A0A2N7PMW9_9BACT</name>
<evidence type="ECO:0000256" key="1">
    <source>
        <dbReference type="ARBA" id="ARBA00001946"/>
    </source>
</evidence>
<dbReference type="InterPro" id="IPR050124">
    <property type="entry name" value="tRNA_CCA-adding_enzyme"/>
</dbReference>
<keyword evidence="8" id="KW-0067">ATP-binding</keyword>
<dbReference type="PANTHER" id="PTHR47545:SF1">
    <property type="entry name" value="MULTIFUNCTIONAL CCA PROTEIN"/>
    <property type="match status" value="1"/>
</dbReference>
<evidence type="ECO:0000256" key="4">
    <source>
        <dbReference type="ARBA" id="ARBA00022695"/>
    </source>
</evidence>
<keyword evidence="4" id="KW-0548">Nucleotidyltransferase</keyword>
<dbReference type="InterPro" id="IPR032828">
    <property type="entry name" value="PolyA_RNA-bd"/>
</dbReference>
<comment type="similarity">
    <text evidence="11">Belongs to the tRNA nucleotidyltransferase/poly(A) polymerase family.</text>
</comment>
<keyword evidence="3" id="KW-0819">tRNA processing</keyword>
<comment type="cofactor">
    <cofactor evidence="1">
        <name>Mg(2+)</name>
        <dbReference type="ChEBI" id="CHEBI:18420"/>
    </cofactor>
</comment>
<evidence type="ECO:0000256" key="3">
    <source>
        <dbReference type="ARBA" id="ARBA00022694"/>
    </source>
</evidence>
<dbReference type="GO" id="GO:0005524">
    <property type="term" value="F:ATP binding"/>
    <property type="evidence" value="ECO:0007669"/>
    <property type="project" value="UniProtKB-KW"/>
</dbReference>
<feature type="domain" description="HD/PDEase" evidence="12">
    <location>
        <begin position="251"/>
        <end position="406"/>
    </location>
</feature>
<dbReference type="Gene3D" id="1.10.246.80">
    <property type="match status" value="1"/>
</dbReference>
<evidence type="ECO:0000256" key="2">
    <source>
        <dbReference type="ARBA" id="ARBA00022679"/>
    </source>
</evidence>
<keyword evidence="6" id="KW-0547">Nucleotide-binding</keyword>
<dbReference type="Pfam" id="PF01966">
    <property type="entry name" value="HD"/>
    <property type="match status" value="1"/>
</dbReference>
<organism evidence="13 14">
    <name type="scientific">Thermodesulfobacterium geofontis</name>
    <dbReference type="NCBI Taxonomy" id="1295609"/>
    <lineage>
        <taxon>Bacteria</taxon>
        <taxon>Pseudomonadati</taxon>
        <taxon>Thermodesulfobacteriota</taxon>
        <taxon>Thermodesulfobacteria</taxon>
        <taxon>Thermodesulfobacteriales</taxon>
        <taxon>Thermodesulfobacteriaceae</taxon>
        <taxon>Thermodesulfobacterium</taxon>
    </lineage>
</organism>
<dbReference type="SUPFAM" id="SSF81301">
    <property type="entry name" value="Nucleotidyltransferase"/>
    <property type="match status" value="1"/>
</dbReference>
<proteinExistence type="inferred from homology"/>
<gene>
    <name evidence="13" type="ORF">C0190_05155</name>
</gene>
<dbReference type="GO" id="GO:0003723">
    <property type="term" value="F:RNA binding"/>
    <property type="evidence" value="ECO:0007669"/>
    <property type="project" value="UniProtKB-KW"/>
</dbReference>
<evidence type="ECO:0000256" key="11">
    <source>
        <dbReference type="RuleBase" id="RU003953"/>
    </source>
</evidence>
<evidence type="ECO:0000256" key="9">
    <source>
        <dbReference type="ARBA" id="ARBA00022842"/>
    </source>
</evidence>
<keyword evidence="2 11" id="KW-0808">Transferase</keyword>
<evidence type="ECO:0000313" key="13">
    <source>
        <dbReference type="EMBL" id="PMP66682.1"/>
    </source>
</evidence>
<dbReference type="NCBIfam" id="TIGR00277">
    <property type="entry name" value="HDIG"/>
    <property type="match status" value="1"/>
</dbReference>
<dbReference type="GO" id="GO:0042245">
    <property type="term" value="P:RNA repair"/>
    <property type="evidence" value="ECO:0007669"/>
    <property type="project" value="UniProtKB-KW"/>
</dbReference>
<dbReference type="InterPro" id="IPR043519">
    <property type="entry name" value="NT_sf"/>
</dbReference>
<evidence type="ECO:0000259" key="12">
    <source>
        <dbReference type="SMART" id="SM00471"/>
    </source>
</evidence>